<evidence type="ECO:0000259" key="1">
    <source>
        <dbReference type="Pfam" id="PF01609"/>
    </source>
</evidence>
<protein>
    <submittedName>
        <fullName evidence="2">ISAs1 family transposase</fullName>
    </submittedName>
</protein>
<comment type="caution">
    <text evidence="2">The sequence shown here is derived from an EMBL/GenBank/DDBJ whole genome shotgun (WGS) entry which is preliminary data.</text>
</comment>
<dbReference type="PANTHER" id="PTHR30298">
    <property type="entry name" value="H REPEAT-ASSOCIATED PREDICTED TRANSPOSASE"/>
    <property type="match status" value="1"/>
</dbReference>
<evidence type="ECO:0000313" key="3">
    <source>
        <dbReference type="Proteomes" id="UP001429354"/>
    </source>
</evidence>
<dbReference type="InterPro" id="IPR051698">
    <property type="entry name" value="Transposase_11-like"/>
</dbReference>
<gene>
    <name evidence="2" type="ORF">DT603_15775</name>
</gene>
<name>A0ABX0AF88_9GAMM</name>
<accession>A0ABX0AF88</accession>
<dbReference type="InterPro" id="IPR002559">
    <property type="entry name" value="Transposase_11"/>
</dbReference>
<proteinExistence type="predicted"/>
<dbReference type="Pfam" id="PF01609">
    <property type="entry name" value="DDE_Tnp_1"/>
    <property type="match status" value="1"/>
</dbReference>
<feature type="non-terminal residue" evidence="2">
    <location>
        <position position="1"/>
    </location>
</feature>
<feature type="domain" description="Transposase IS4-like" evidence="1">
    <location>
        <begin position="5"/>
        <end position="166"/>
    </location>
</feature>
<organism evidence="2 3">
    <name type="scientific">Pseudoxanthomonas gei</name>
    <dbReference type="NCBI Taxonomy" id="1383030"/>
    <lineage>
        <taxon>Bacteria</taxon>
        <taxon>Pseudomonadati</taxon>
        <taxon>Pseudomonadota</taxon>
        <taxon>Gammaproteobacteria</taxon>
        <taxon>Lysobacterales</taxon>
        <taxon>Lysobacteraceae</taxon>
        <taxon>Pseudoxanthomonas</taxon>
    </lineage>
</organism>
<dbReference type="EMBL" id="QOVG01000030">
    <property type="protein sequence ID" value="NDK40295.1"/>
    <property type="molecule type" value="Genomic_DNA"/>
</dbReference>
<dbReference type="PANTHER" id="PTHR30298:SF0">
    <property type="entry name" value="PROTEIN YBFL-RELATED"/>
    <property type="match status" value="1"/>
</dbReference>
<dbReference type="NCBIfam" id="NF033564">
    <property type="entry name" value="transpos_ISAs1"/>
    <property type="match status" value="1"/>
</dbReference>
<sequence>VVSIDAIGCQKTIAELIIEKKADYLIGLKANQDRLYEQVVDWFERTRPGLLTHTSRDLGHGRAEKRTVLVCQKLGLLDAVEGWVGLKSVICVESSRWINDKEQHSKHYYISSLADCSAAQLGYYIRRHWSIENEQHWHLDVTFDEDGCQVRKDHAPRNLTTVRKLALGLINRDPTKMSLKRKRKKAARDDAYLMT</sequence>
<dbReference type="Proteomes" id="UP001429354">
    <property type="component" value="Unassembled WGS sequence"/>
</dbReference>
<keyword evidence="3" id="KW-1185">Reference proteome</keyword>
<feature type="non-terminal residue" evidence="2">
    <location>
        <position position="195"/>
    </location>
</feature>
<reference evidence="2 3" key="1">
    <citation type="submission" date="2018-07" db="EMBL/GenBank/DDBJ databases">
        <title>Whole genome Sequencing of Pseudoxanthomonas gei KCTC 32298 (T).</title>
        <authorList>
            <person name="Kumar S."/>
            <person name="Bansal K."/>
            <person name="Kaur A."/>
            <person name="Patil P."/>
            <person name="Sharma S."/>
            <person name="Patil P.B."/>
        </authorList>
    </citation>
    <scope>NUCLEOTIDE SEQUENCE [LARGE SCALE GENOMIC DNA]</scope>
    <source>
        <strain evidence="2 3">KCTC 32298</strain>
    </source>
</reference>
<evidence type="ECO:0000313" key="2">
    <source>
        <dbReference type="EMBL" id="NDK40295.1"/>
    </source>
</evidence>
<dbReference type="InterPro" id="IPR047647">
    <property type="entry name" value="ISAs1_transpos"/>
</dbReference>
<dbReference type="RefSeq" id="WP_162350953.1">
    <property type="nucleotide sequence ID" value="NZ_QOVG01000030.1"/>
</dbReference>